<sequence length="103" mass="12207">MYTILALIELSFHKKYCVPLIFITLEIGFAQRSRKSKKIQEKYCSFFMIEICLISSRRFFLKEIRSEGPKLFSFLFSFPDEGNKLDTFAYDNRWDTVVIGVLE</sequence>
<proteinExistence type="predicted"/>
<name>A0A8D8X405_9HEMI</name>
<dbReference type="EMBL" id="HBUF01255967">
    <property type="protein sequence ID" value="CAG6681528.1"/>
    <property type="molecule type" value="Transcribed_RNA"/>
</dbReference>
<evidence type="ECO:0000313" key="1">
    <source>
        <dbReference type="EMBL" id="CAG6681528.1"/>
    </source>
</evidence>
<organism evidence="1">
    <name type="scientific">Cacopsylla melanoneura</name>
    <dbReference type="NCBI Taxonomy" id="428564"/>
    <lineage>
        <taxon>Eukaryota</taxon>
        <taxon>Metazoa</taxon>
        <taxon>Ecdysozoa</taxon>
        <taxon>Arthropoda</taxon>
        <taxon>Hexapoda</taxon>
        <taxon>Insecta</taxon>
        <taxon>Pterygota</taxon>
        <taxon>Neoptera</taxon>
        <taxon>Paraneoptera</taxon>
        <taxon>Hemiptera</taxon>
        <taxon>Sternorrhyncha</taxon>
        <taxon>Psylloidea</taxon>
        <taxon>Psyllidae</taxon>
        <taxon>Psyllinae</taxon>
        <taxon>Cacopsylla</taxon>
    </lineage>
</organism>
<dbReference type="AlphaFoldDB" id="A0A8D8X405"/>
<protein>
    <submittedName>
        <fullName evidence="1">Uncharacterized protein</fullName>
    </submittedName>
</protein>
<accession>A0A8D8X405</accession>
<reference evidence="1" key="1">
    <citation type="submission" date="2021-05" db="EMBL/GenBank/DDBJ databases">
        <authorList>
            <person name="Alioto T."/>
            <person name="Alioto T."/>
            <person name="Gomez Garrido J."/>
        </authorList>
    </citation>
    <scope>NUCLEOTIDE SEQUENCE</scope>
</reference>